<dbReference type="EMBL" id="JALJOR010000003">
    <property type="protein sequence ID" value="KAK9819825.1"/>
    <property type="molecule type" value="Genomic_DNA"/>
</dbReference>
<gene>
    <name evidence="13" type="ORF">WJX72_002802</name>
</gene>
<accession>A0AAW1QEJ7</accession>
<dbReference type="Gene3D" id="1.20.1530.20">
    <property type="match status" value="1"/>
</dbReference>
<comment type="caution">
    <text evidence="13">The sequence shown here is derived from an EMBL/GenBank/DDBJ whole genome shotgun (WGS) entry which is preliminary data.</text>
</comment>
<feature type="transmembrane region" description="Helical" evidence="10">
    <location>
        <begin position="280"/>
        <end position="303"/>
    </location>
</feature>
<dbReference type="GO" id="GO:0016020">
    <property type="term" value="C:membrane"/>
    <property type="evidence" value="ECO:0007669"/>
    <property type="project" value="UniProtKB-SubCell"/>
</dbReference>
<feature type="signal peptide" evidence="11">
    <location>
        <begin position="1"/>
        <end position="25"/>
    </location>
</feature>
<protein>
    <recommendedName>
        <fullName evidence="12">Cation/H+ exchanger transmembrane domain-containing protein</fullName>
    </recommendedName>
</protein>
<evidence type="ECO:0000256" key="4">
    <source>
        <dbReference type="ARBA" id="ARBA00022692"/>
    </source>
</evidence>
<feature type="compositionally biased region" description="Basic and acidic residues" evidence="9">
    <location>
        <begin position="152"/>
        <end position="167"/>
    </location>
</feature>
<keyword evidence="3" id="KW-0050">Antiport</keyword>
<feature type="transmembrane region" description="Helical" evidence="10">
    <location>
        <begin position="496"/>
        <end position="519"/>
    </location>
</feature>
<feature type="transmembrane region" description="Helical" evidence="10">
    <location>
        <begin position="380"/>
        <end position="398"/>
    </location>
</feature>
<keyword evidence="7" id="KW-0406">Ion transport</keyword>
<feature type="region of interest" description="Disordered" evidence="9">
    <location>
        <begin position="602"/>
        <end position="672"/>
    </location>
</feature>
<dbReference type="InterPro" id="IPR045158">
    <property type="entry name" value="KEA4/5/6-like"/>
</dbReference>
<evidence type="ECO:0000256" key="5">
    <source>
        <dbReference type="ARBA" id="ARBA00022729"/>
    </source>
</evidence>
<dbReference type="PANTHER" id="PTHR16254">
    <property type="entry name" value="POTASSIUM/PROTON ANTIPORTER-RELATED"/>
    <property type="match status" value="1"/>
</dbReference>
<proteinExistence type="predicted"/>
<keyword evidence="4 10" id="KW-0812">Transmembrane</keyword>
<evidence type="ECO:0000313" key="13">
    <source>
        <dbReference type="EMBL" id="KAK9819825.1"/>
    </source>
</evidence>
<dbReference type="InterPro" id="IPR006153">
    <property type="entry name" value="Cation/H_exchanger_TM"/>
</dbReference>
<keyword evidence="5 11" id="KW-0732">Signal</keyword>
<feature type="transmembrane region" description="Helical" evidence="10">
    <location>
        <begin position="418"/>
        <end position="439"/>
    </location>
</feature>
<evidence type="ECO:0000256" key="8">
    <source>
        <dbReference type="ARBA" id="ARBA00023136"/>
    </source>
</evidence>
<feature type="domain" description="Cation/H+ exchanger transmembrane" evidence="12">
    <location>
        <begin position="209"/>
        <end position="575"/>
    </location>
</feature>
<feature type="transmembrane region" description="Helical" evidence="10">
    <location>
        <begin position="309"/>
        <end position="329"/>
    </location>
</feature>
<evidence type="ECO:0000256" key="9">
    <source>
        <dbReference type="SAM" id="MobiDB-lite"/>
    </source>
</evidence>
<dbReference type="Proteomes" id="UP001489004">
    <property type="component" value="Unassembled WGS sequence"/>
</dbReference>
<evidence type="ECO:0000256" key="3">
    <source>
        <dbReference type="ARBA" id="ARBA00022449"/>
    </source>
</evidence>
<feature type="transmembrane region" description="Helical" evidence="10">
    <location>
        <begin position="525"/>
        <end position="545"/>
    </location>
</feature>
<keyword evidence="14" id="KW-1185">Reference proteome</keyword>
<sequence length="672" mass="70798">MSPRVWAVLLLSAVLCTAAISQAAAAHPKVDDEADASIAGPIVHAAAAVAEALQAGNGTDADPKAKKTIAQMIDEALEQEFPEEKQEAIGKNYNETAKNVDAKFETVVKVSQNKPKETDEEKAAKDAAAAAAEGSQDQPKSANGAEGSAADGKPKPRERHRIESQVEKDVDRIIDAQDNEYVLSAPKDGALGLTLDPQLIRDLTVLITSSTLAGMALEAVKQPVINGYFIAGSIVGPGGFKLIKELVQVESLAQVGVQLLLFTLGLEFSMAKLRAVRSVALIGGMVEIFLFILVAGCMAHFIGASVHEGIFVGALVSMSSTSIVVKCLSDTKLSNSAHGQITIGTLILQDCMVGLLFAFMPVLANNSPGEQPDHMDVAMLLFRVSVSLGSCVAMAVLITRTLLPPSVRFLAKHASSELYQLTIIAFCLVSGLISGYMGLSTELGAFVAGVMLSATDQQENALHHLENIKHFFLSLFVSSTGLVMSPKFLMQHLPVLAGGVLLCIISKTVLISGVVFLFGYPARTALAVGLSMAQIGEFAFVLLSVASQLGLMPYQVYMLLMGVTALSLLITPFLLQATNRYLLLADADGAGGLLRLRTRRERVTGPNEVPELPTTPVDAEAGTRADMRDRCSSGILFYEPPASDDSGLASLAPGGQSSSARNATQAAQPAAA</sequence>
<dbReference type="GO" id="GO:0015386">
    <property type="term" value="F:potassium:proton antiporter activity"/>
    <property type="evidence" value="ECO:0007669"/>
    <property type="project" value="InterPro"/>
</dbReference>
<comment type="subcellular location">
    <subcellularLocation>
        <location evidence="1">Membrane</location>
        <topology evidence="1">Multi-pass membrane protein</topology>
    </subcellularLocation>
</comment>
<dbReference type="AlphaFoldDB" id="A0AAW1QEJ7"/>
<evidence type="ECO:0000256" key="11">
    <source>
        <dbReference type="SAM" id="SignalP"/>
    </source>
</evidence>
<name>A0AAW1QEJ7_9CHLO</name>
<feature type="compositionally biased region" description="Basic and acidic residues" evidence="9">
    <location>
        <begin position="114"/>
        <end position="125"/>
    </location>
</feature>
<evidence type="ECO:0000313" key="14">
    <source>
        <dbReference type="Proteomes" id="UP001489004"/>
    </source>
</evidence>
<evidence type="ECO:0000256" key="2">
    <source>
        <dbReference type="ARBA" id="ARBA00022448"/>
    </source>
</evidence>
<feature type="transmembrane region" description="Helical" evidence="10">
    <location>
        <begin position="557"/>
        <end position="575"/>
    </location>
</feature>
<reference evidence="13 14" key="1">
    <citation type="journal article" date="2024" name="Nat. Commun.">
        <title>Phylogenomics reveals the evolutionary origins of lichenization in chlorophyte algae.</title>
        <authorList>
            <person name="Puginier C."/>
            <person name="Libourel C."/>
            <person name="Otte J."/>
            <person name="Skaloud P."/>
            <person name="Haon M."/>
            <person name="Grisel S."/>
            <person name="Petersen M."/>
            <person name="Berrin J.G."/>
            <person name="Delaux P.M."/>
            <person name="Dal Grande F."/>
            <person name="Keller J."/>
        </authorList>
    </citation>
    <scope>NUCLEOTIDE SEQUENCE [LARGE SCALE GENOMIC DNA]</scope>
    <source>
        <strain evidence="13 14">SAG 2043</strain>
    </source>
</reference>
<evidence type="ECO:0000256" key="10">
    <source>
        <dbReference type="SAM" id="Phobius"/>
    </source>
</evidence>
<feature type="transmembrane region" description="Helical" evidence="10">
    <location>
        <begin position="341"/>
        <end position="360"/>
    </location>
</feature>
<feature type="region of interest" description="Disordered" evidence="9">
    <location>
        <begin position="111"/>
        <end position="167"/>
    </location>
</feature>
<dbReference type="Pfam" id="PF00999">
    <property type="entry name" value="Na_H_Exchanger"/>
    <property type="match status" value="1"/>
</dbReference>
<feature type="chain" id="PRO_5043318126" description="Cation/H+ exchanger transmembrane domain-containing protein" evidence="11">
    <location>
        <begin position="26"/>
        <end position="672"/>
    </location>
</feature>
<keyword evidence="2" id="KW-0813">Transport</keyword>
<dbReference type="PANTHER" id="PTHR16254:SF14">
    <property type="entry name" value="TRANSMEMBRANE AND COILED-COIL DOMAIN-CONTAINING PROTEIN 3"/>
    <property type="match status" value="1"/>
</dbReference>
<evidence type="ECO:0000259" key="12">
    <source>
        <dbReference type="Pfam" id="PF00999"/>
    </source>
</evidence>
<feature type="compositionally biased region" description="Low complexity" evidence="9">
    <location>
        <begin position="660"/>
        <end position="672"/>
    </location>
</feature>
<feature type="compositionally biased region" description="Basic and acidic residues" evidence="9">
    <location>
        <begin position="621"/>
        <end position="631"/>
    </location>
</feature>
<organism evidence="13 14">
    <name type="scientific">[Myrmecia] bisecta</name>
    <dbReference type="NCBI Taxonomy" id="41462"/>
    <lineage>
        <taxon>Eukaryota</taxon>
        <taxon>Viridiplantae</taxon>
        <taxon>Chlorophyta</taxon>
        <taxon>core chlorophytes</taxon>
        <taxon>Trebouxiophyceae</taxon>
        <taxon>Trebouxiales</taxon>
        <taxon>Trebouxiaceae</taxon>
        <taxon>Myrmecia</taxon>
    </lineage>
</organism>
<evidence type="ECO:0000256" key="7">
    <source>
        <dbReference type="ARBA" id="ARBA00023065"/>
    </source>
</evidence>
<evidence type="ECO:0000256" key="1">
    <source>
        <dbReference type="ARBA" id="ARBA00004141"/>
    </source>
</evidence>
<keyword evidence="6 10" id="KW-1133">Transmembrane helix</keyword>
<dbReference type="InterPro" id="IPR038770">
    <property type="entry name" value="Na+/solute_symporter_sf"/>
</dbReference>
<evidence type="ECO:0000256" key="6">
    <source>
        <dbReference type="ARBA" id="ARBA00022989"/>
    </source>
</evidence>
<keyword evidence="8 10" id="KW-0472">Membrane</keyword>